<dbReference type="Pfam" id="PF14537">
    <property type="entry name" value="Cytochrom_c3_2"/>
    <property type="match status" value="1"/>
</dbReference>
<accession>A0A369NS35</accession>
<evidence type="ECO:0000313" key="11">
    <source>
        <dbReference type="EMBL" id="RDB87068.1"/>
    </source>
</evidence>
<dbReference type="InterPro" id="IPR012286">
    <property type="entry name" value="Tetrahaem_cytochrome"/>
</dbReference>
<dbReference type="GO" id="GO:0046872">
    <property type="term" value="F:metal ion binding"/>
    <property type="evidence" value="ECO:0007669"/>
    <property type="project" value="UniProtKB-KW"/>
</dbReference>
<dbReference type="EMBL" id="WPOM01000008">
    <property type="protein sequence ID" value="MVN32618.1"/>
    <property type="molecule type" value="Genomic_DNA"/>
</dbReference>
<evidence type="ECO:0000256" key="6">
    <source>
        <dbReference type="ARBA" id="ARBA00023004"/>
    </source>
</evidence>
<dbReference type="AlphaFoldDB" id="A0A369NS35"/>
<dbReference type="EMBL" id="PPTX01000008">
    <property type="protein sequence ID" value="RDB80144.1"/>
    <property type="molecule type" value="Genomic_DNA"/>
</dbReference>
<reference evidence="9 14" key="2">
    <citation type="submission" date="2019-11" db="EMBL/GenBank/DDBJ databases">
        <title>Whole genome shotgun sequencing (WGS) data from Adlercreutzia equolifaciens ResAG-91, Eggerthella lenta MRI-F36, MRI-F37, MRI-F40, ResAG-49, ResAG-88, ResAG-121, ResAG-145, and Gordonibacter sp. ResAG-5, ResAG-26, ResAG-43, ResAG-50, ResAG-59.</title>
        <authorList>
            <person name="Stoll D.A."/>
            <person name="Danylec N."/>
            <person name="Franz C.M.A.P."/>
            <person name="Huch M."/>
        </authorList>
    </citation>
    <scope>NUCLEOTIDE SEQUENCE [LARGE SCALE GENOMIC DNA]</scope>
    <source>
        <strain evidence="9 14">ResAG-88</strain>
    </source>
</reference>
<evidence type="ECO:0000313" key="13">
    <source>
        <dbReference type="Proteomes" id="UP000253857"/>
    </source>
</evidence>
<keyword evidence="3" id="KW-0349">Heme</keyword>
<evidence type="ECO:0000256" key="2">
    <source>
        <dbReference type="ARBA" id="ARBA00022448"/>
    </source>
</evidence>
<dbReference type="GO" id="GO:0030313">
    <property type="term" value="C:cell envelope"/>
    <property type="evidence" value="ECO:0007669"/>
    <property type="project" value="UniProtKB-SubCell"/>
</dbReference>
<keyword evidence="4" id="KW-0479">Metal-binding</keyword>
<dbReference type="InterPro" id="IPR036280">
    <property type="entry name" value="Multihaem_cyt_sf"/>
</dbReference>
<evidence type="ECO:0000313" key="9">
    <source>
        <dbReference type="EMBL" id="MVN32618.1"/>
    </source>
</evidence>
<organism evidence="10 12">
    <name type="scientific">Eggerthella lenta</name>
    <name type="common">Eubacterium lentum</name>
    <dbReference type="NCBI Taxonomy" id="84112"/>
    <lineage>
        <taxon>Bacteria</taxon>
        <taxon>Bacillati</taxon>
        <taxon>Actinomycetota</taxon>
        <taxon>Coriobacteriia</taxon>
        <taxon>Eggerthellales</taxon>
        <taxon>Eggerthellaceae</taxon>
        <taxon>Eggerthella</taxon>
    </lineage>
</organism>
<evidence type="ECO:0000256" key="1">
    <source>
        <dbReference type="ARBA" id="ARBA00004196"/>
    </source>
</evidence>
<feature type="domain" description="Tetrahaem cytochrome" evidence="8">
    <location>
        <begin position="321"/>
        <end position="399"/>
    </location>
</feature>
<evidence type="ECO:0000259" key="8">
    <source>
        <dbReference type="Pfam" id="PF14537"/>
    </source>
</evidence>
<dbReference type="SUPFAM" id="SSF48695">
    <property type="entry name" value="Multiheme cytochromes"/>
    <property type="match status" value="1"/>
</dbReference>
<keyword evidence="2" id="KW-0813">Transport</keyword>
<evidence type="ECO:0000313" key="10">
    <source>
        <dbReference type="EMBL" id="RDB80144.1"/>
    </source>
</evidence>
<dbReference type="Proteomes" id="UP000253752">
    <property type="component" value="Unassembled WGS sequence"/>
</dbReference>
<keyword evidence="6" id="KW-0408">Iron</keyword>
<name>A0A369NS35_EGGLN</name>
<feature type="compositionally biased region" description="Low complexity" evidence="7">
    <location>
        <begin position="108"/>
        <end position="125"/>
    </location>
</feature>
<feature type="region of interest" description="Disordered" evidence="7">
    <location>
        <begin position="95"/>
        <end position="125"/>
    </location>
</feature>
<evidence type="ECO:0000256" key="4">
    <source>
        <dbReference type="ARBA" id="ARBA00022723"/>
    </source>
</evidence>
<dbReference type="EMBL" id="PPTY01000006">
    <property type="protein sequence ID" value="RDB87068.1"/>
    <property type="molecule type" value="Genomic_DNA"/>
</dbReference>
<dbReference type="Proteomes" id="UP000253857">
    <property type="component" value="Unassembled WGS sequence"/>
</dbReference>
<comment type="subcellular location">
    <subcellularLocation>
        <location evidence="1">Cell envelope</location>
    </subcellularLocation>
</comment>
<evidence type="ECO:0000256" key="5">
    <source>
        <dbReference type="ARBA" id="ARBA00022982"/>
    </source>
</evidence>
<evidence type="ECO:0000313" key="12">
    <source>
        <dbReference type="Proteomes" id="UP000253752"/>
    </source>
</evidence>
<keyword evidence="5" id="KW-0249">Electron transport</keyword>
<reference evidence="12 13" key="1">
    <citation type="journal article" date="2018" name="Elife">
        <title>Discovery and characterization of a prevalent human gut bacterial enzyme sufficient for the inactivation of a family of plant toxins.</title>
        <authorList>
            <person name="Koppel N."/>
            <person name="Bisanz J.E."/>
            <person name="Pandelia M.E."/>
            <person name="Turnbaugh P.J."/>
            <person name="Balskus E.P."/>
        </authorList>
    </citation>
    <scope>NUCLEOTIDE SEQUENCE [LARGE SCALE GENOMIC DNA]</scope>
    <source>
        <strain evidence="11 13">FAA1-1-60AUCSF</strain>
        <strain evidence="10 12">MR1 #12</strain>
    </source>
</reference>
<sequence length="412" mass="43021">MASPIANPDSSIASTCNARLASPAAYASRAITLPRLPALAASTSPMRAYPVPTRFASRSAASAAHAHAPKNRAVASNGASRAPCSNGCAIAAAHGTQNHSSASPAAQRPVRTAPRSTRAPRAPSSPCAICPPRTCSLFESTFIIACFAGSARPTNRKYSETDEGFSPQIICRRGVLRPLLLPPWSPLEFTPRKGGTMKLNKGEAIVRANAKSVVLLTVCASVLACAAGLGCLQGCSPQEAASQGAAPKAEAANGSITLTEWTTETDCSTCHADEASSRQDAACTASKHTSLQCADCHTDTATLAKQHEGASSDDRMPSRLKQTTVEASVCLSCHDQDEIAAESSSCTALSDAQGTTVNPHELPETDTHGQIACTDCHSMHEEQTDLQGDAKAYCMSCHHADVFECYTCHEHS</sequence>
<proteinExistence type="predicted"/>
<evidence type="ECO:0000313" key="14">
    <source>
        <dbReference type="Proteomes" id="UP000436429"/>
    </source>
</evidence>
<gene>
    <name evidence="11" type="ORF">C1871_05540</name>
    <name evidence="10" type="ORF">C1872_06755</name>
    <name evidence="9" type="ORF">GO726_05480</name>
</gene>
<protein>
    <recommendedName>
        <fullName evidence="8">Tetrahaem cytochrome domain-containing protein</fullName>
    </recommendedName>
</protein>
<evidence type="ECO:0000256" key="7">
    <source>
        <dbReference type="SAM" id="MobiDB-lite"/>
    </source>
</evidence>
<dbReference type="Proteomes" id="UP000436429">
    <property type="component" value="Unassembled WGS sequence"/>
</dbReference>
<comment type="caution">
    <text evidence="10">The sequence shown here is derived from an EMBL/GenBank/DDBJ whole genome shotgun (WGS) entry which is preliminary data.</text>
</comment>
<evidence type="ECO:0000256" key="3">
    <source>
        <dbReference type="ARBA" id="ARBA00022617"/>
    </source>
</evidence>
<feature type="compositionally biased region" description="Polar residues" evidence="7">
    <location>
        <begin position="95"/>
        <end position="104"/>
    </location>
</feature>